<reference evidence="1" key="1">
    <citation type="submission" date="2018-05" db="EMBL/GenBank/DDBJ databases">
        <authorList>
            <person name="Lanie J.A."/>
            <person name="Ng W.-L."/>
            <person name="Kazmierczak K.M."/>
            <person name="Andrzejewski T.M."/>
            <person name="Davidsen T.M."/>
            <person name="Wayne K.J."/>
            <person name="Tettelin H."/>
            <person name="Glass J.I."/>
            <person name="Rusch D."/>
            <person name="Podicherti R."/>
            <person name="Tsui H.-C.T."/>
            <person name="Winkler M.E."/>
        </authorList>
    </citation>
    <scope>NUCLEOTIDE SEQUENCE</scope>
</reference>
<sequence>GNKEVNELADKKTKIGIEAITKAPGQNLGTSSMTSWGLLNAVTYIVDHCILNDQDSRLRLSWFGPNAKIKQRALELAQNF</sequence>
<feature type="non-terminal residue" evidence="1">
    <location>
        <position position="1"/>
    </location>
</feature>
<accession>A0A382HH93</accession>
<protein>
    <submittedName>
        <fullName evidence="1">Uncharacterized protein</fullName>
    </submittedName>
</protein>
<evidence type="ECO:0000313" key="1">
    <source>
        <dbReference type="EMBL" id="SVB86542.1"/>
    </source>
</evidence>
<name>A0A382HH93_9ZZZZ</name>
<organism evidence="1">
    <name type="scientific">marine metagenome</name>
    <dbReference type="NCBI Taxonomy" id="408172"/>
    <lineage>
        <taxon>unclassified sequences</taxon>
        <taxon>metagenomes</taxon>
        <taxon>ecological metagenomes</taxon>
    </lineage>
</organism>
<proteinExistence type="predicted"/>
<dbReference type="AlphaFoldDB" id="A0A382HH93"/>
<gene>
    <name evidence="1" type="ORF">METZ01_LOCUS239396</name>
</gene>
<dbReference type="EMBL" id="UINC01061207">
    <property type="protein sequence ID" value="SVB86542.1"/>
    <property type="molecule type" value="Genomic_DNA"/>
</dbReference>